<organism evidence="7 8">
    <name type="scientific">Funneliformis mosseae</name>
    <name type="common">Endomycorrhizal fungus</name>
    <name type="synonym">Glomus mosseae</name>
    <dbReference type="NCBI Taxonomy" id="27381"/>
    <lineage>
        <taxon>Eukaryota</taxon>
        <taxon>Fungi</taxon>
        <taxon>Fungi incertae sedis</taxon>
        <taxon>Mucoromycota</taxon>
        <taxon>Glomeromycotina</taxon>
        <taxon>Glomeromycetes</taxon>
        <taxon>Glomerales</taxon>
        <taxon>Glomeraceae</taxon>
        <taxon>Funneliformis</taxon>
    </lineage>
</organism>
<evidence type="ECO:0000259" key="6">
    <source>
        <dbReference type="Pfam" id="PF04082"/>
    </source>
</evidence>
<dbReference type="InterPro" id="IPR007219">
    <property type="entry name" value="XnlR_reg_dom"/>
</dbReference>
<dbReference type="GO" id="GO:0008270">
    <property type="term" value="F:zinc ion binding"/>
    <property type="evidence" value="ECO:0007669"/>
    <property type="project" value="InterPro"/>
</dbReference>
<evidence type="ECO:0000313" key="8">
    <source>
        <dbReference type="Proteomes" id="UP000789375"/>
    </source>
</evidence>
<comment type="subcellular location">
    <subcellularLocation>
        <location evidence="1">Nucleus</location>
    </subcellularLocation>
</comment>
<feature type="region of interest" description="Disordered" evidence="5">
    <location>
        <begin position="328"/>
        <end position="348"/>
    </location>
</feature>
<comment type="caution">
    <text evidence="7">The sequence shown here is derived from an EMBL/GenBank/DDBJ whole genome shotgun (WGS) entry which is preliminary data.</text>
</comment>
<accession>A0A9N9A262</accession>
<feature type="compositionally biased region" description="Low complexity" evidence="5">
    <location>
        <begin position="337"/>
        <end position="348"/>
    </location>
</feature>
<keyword evidence="4" id="KW-0539">Nucleus</keyword>
<dbReference type="PANTHER" id="PTHR46910:SF3">
    <property type="entry name" value="HALOTOLERANCE PROTEIN 9-RELATED"/>
    <property type="match status" value="1"/>
</dbReference>
<keyword evidence="2" id="KW-0479">Metal-binding</keyword>
<feature type="region of interest" description="Disordered" evidence="5">
    <location>
        <begin position="389"/>
        <end position="410"/>
    </location>
</feature>
<dbReference type="EMBL" id="CAJVPP010000824">
    <property type="protein sequence ID" value="CAG8515072.1"/>
    <property type="molecule type" value="Genomic_DNA"/>
</dbReference>
<proteinExistence type="predicted"/>
<name>A0A9N9A262_FUNMO</name>
<gene>
    <name evidence="7" type="ORF">FMOSSE_LOCUS4740</name>
</gene>
<dbReference type="GO" id="GO:0003700">
    <property type="term" value="F:DNA-binding transcription factor activity"/>
    <property type="evidence" value="ECO:0007669"/>
    <property type="project" value="InterPro"/>
</dbReference>
<keyword evidence="3" id="KW-0238">DNA-binding</keyword>
<dbReference type="CDD" id="cd12148">
    <property type="entry name" value="fungal_TF_MHR"/>
    <property type="match status" value="1"/>
</dbReference>
<dbReference type="GO" id="GO:0005634">
    <property type="term" value="C:nucleus"/>
    <property type="evidence" value="ECO:0007669"/>
    <property type="project" value="UniProtKB-SubCell"/>
</dbReference>
<evidence type="ECO:0000256" key="2">
    <source>
        <dbReference type="ARBA" id="ARBA00022723"/>
    </source>
</evidence>
<dbReference type="Proteomes" id="UP000789375">
    <property type="component" value="Unassembled WGS sequence"/>
</dbReference>
<evidence type="ECO:0000256" key="5">
    <source>
        <dbReference type="SAM" id="MobiDB-lite"/>
    </source>
</evidence>
<feature type="domain" description="Xylanolytic transcriptional activator regulatory" evidence="6">
    <location>
        <begin position="1"/>
        <end position="121"/>
    </location>
</feature>
<reference evidence="7" key="1">
    <citation type="submission" date="2021-06" db="EMBL/GenBank/DDBJ databases">
        <authorList>
            <person name="Kallberg Y."/>
            <person name="Tangrot J."/>
            <person name="Rosling A."/>
        </authorList>
    </citation>
    <scope>NUCLEOTIDE SEQUENCE</scope>
    <source>
        <strain evidence="7">87-6 pot B 2015</strain>
    </source>
</reference>
<dbReference type="GO" id="GO:0006351">
    <property type="term" value="P:DNA-templated transcription"/>
    <property type="evidence" value="ECO:0007669"/>
    <property type="project" value="InterPro"/>
</dbReference>
<dbReference type="InterPro" id="IPR050987">
    <property type="entry name" value="AtrR-like"/>
</dbReference>
<dbReference type="Pfam" id="PF04082">
    <property type="entry name" value="Fungal_trans"/>
    <property type="match status" value="1"/>
</dbReference>
<evidence type="ECO:0000256" key="4">
    <source>
        <dbReference type="ARBA" id="ARBA00023242"/>
    </source>
</evidence>
<dbReference type="PANTHER" id="PTHR46910">
    <property type="entry name" value="TRANSCRIPTION FACTOR PDR1"/>
    <property type="match status" value="1"/>
</dbReference>
<sequence>MSHTLHLGRNDSSNLIPEEDEERRRIFYCVYCCDRWISFLMGKPYSIDNINVNVQLPSLPSFDPPTRNFFISFIKLSHIIGEIWKFGYSSQPKAAQSNWMGHAMDQKSMLRQIRAALAKWLKELPDELQYQYLPNTDTKSLFQLARFSVYAGYINILFHTCIILLHQPYLTQAYDNPKIEANQGPIKTCLTAATTITDIAKTTRHFDKKAFCNFLFPIYGILQSAIMEMVIMNGSAEHAQCAKKSLNDTLEELRSAADNANYGSLKEIVKELECIMMIANGNTDSSHISIPFPLVLQIIEYQNSNGDNLIESESNSSITLNRLQRNLANTNSSPPLQQRTAIQITQQQQIQSQSNMFMMSSPTSNTIFNTSSQDHTTTPAATSLQQYHHLSSSYNGSSQPAHDISSQSGNSQWESYYDDYVFDVNQGNVNNVNTTNSSAPHHVMDDLSLYSTSAGLIHTSQTSHRLHDGNGSS</sequence>
<evidence type="ECO:0000256" key="3">
    <source>
        <dbReference type="ARBA" id="ARBA00023125"/>
    </source>
</evidence>
<protein>
    <submittedName>
        <fullName evidence="7">401_t:CDS:1</fullName>
    </submittedName>
</protein>
<keyword evidence="8" id="KW-1185">Reference proteome</keyword>
<dbReference type="AlphaFoldDB" id="A0A9N9A262"/>
<dbReference type="GO" id="GO:0003677">
    <property type="term" value="F:DNA binding"/>
    <property type="evidence" value="ECO:0007669"/>
    <property type="project" value="UniProtKB-KW"/>
</dbReference>
<evidence type="ECO:0000313" key="7">
    <source>
        <dbReference type="EMBL" id="CAG8515072.1"/>
    </source>
</evidence>
<evidence type="ECO:0000256" key="1">
    <source>
        <dbReference type="ARBA" id="ARBA00004123"/>
    </source>
</evidence>